<protein>
    <submittedName>
        <fullName evidence="1">Uncharacterized protein</fullName>
    </submittedName>
</protein>
<evidence type="ECO:0000313" key="2">
    <source>
        <dbReference type="Proteomes" id="UP001333710"/>
    </source>
</evidence>
<organism evidence="1 2">
    <name type="scientific">Planctobacterium marinum</name>
    <dbReference type="NCBI Taxonomy" id="1631968"/>
    <lineage>
        <taxon>Bacteria</taxon>
        <taxon>Pseudomonadati</taxon>
        <taxon>Pseudomonadota</taxon>
        <taxon>Gammaproteobacteria</taxon>
        <taxon>Alteromonadales</taxon>
        <taxon>Alteromonadaceae</taxon>
        <taxon>Planctobacterium</taxon>
    </lineage>
</organism>
<sequence length="112" mass="12489">MFRRLALTFVFISFAGFTESTHPKSTCPSAWFDIQLPVGSKTCRIFGVKKPATLSFFVVDSPEAVAKSLAQQLENAQTAVEGRYLTVRSEDQQYRAYIFKDGAGTQVNLMLN</sequence>
<name>A0AA48I3S2_9ALTE</name>
<dbReference type="EMBL" id="AP027272">
    <property type="protein sequence ID" value="BDX05370.1"/>
    <property type="molecule type" value="Genomic_DNA"/>
</dbReference>
<accession>A0AA48I3S2</accession>
<dbReference type="KEGG" id="pmaw:MACH26_08910"/>
<keyword evidence="2" id="KW-1185">Reference proteome</keyword>
<reference evidence="1" key="1">
    <citation type="submission" date="2023-01" db="EMBL/GenBank/DDBJ databases">
        <title>Complete genome sequence of Planctobacterium marinum strain Dej080120_11.</title>
        <authorList>
            <person name="Ueki S."/>
            <person name="Maruyama F."/>
        </authorList>
    </citation>
    <scope>NUCLEOTIDE SEQUENCE</scope>
    <source>
        <strain evidence="1">Dej080120_11</strain>
    </source>
</reference>
<gene>
    <name evidence="1" type="ORF">MACH26_08910</name>
</gene>
<dbReference type="RefSeq" id="WP_338291336.1">
    <property type="nucleotide sequence ID" value="NZ_AP027272.1"/>
</dbReference>
<dbReference type="AlphaFoldDB" id="A0AA48I3S2"/>
<dbReference type="Proteomes" id="UP001333710">
    <property type="component" value="Chromosome"/>
</dbReference>
<evidence type="ECO:0000313" key="1">
    <source>
        <dbReference type="EMBL" id="BDX05370.1"/>
    </source>
</evidence>
<proteinExistence type="predicted"/>